<dbReference type="PANTHER" id="PTHR33755">
    <property type="entry name" value="TOXIN PARE1-RELATED"/>
    <property type="match status" value="1"/>
</dbReference>
<dbReference type="PANTHER" id="PTHR33755:SF6">
    <property type="entry name" value="PLASMID STABILIZATION SYSTEM PROTEIN"/>
    <property type="match status" value="1"/>
</dbReference>
<dbReference type="InterPro" id="IPR035093">
    <property type="entry name" value="RelE/ParE_toxin_dom_sf"/>
</dbReference>
<comment type="similarity">
    <text evidence="1">Belongs to the RelE toxin family.</text>
</comment>
<organism evidence="3 4">
    <name type="scientific">Amphiplicatus metriothermophilus</name>
    <dbReference type="NCBI Taxonomy" id="1519374"/>
    <lineage>
        <taxon>Bacteria</taxon>
        <taxon>Pseudomonadati</taxon>
        <taxon>Pseudomonadota</taxon>
        <taxon>Alphaproteobacteria</taxon>
        <taxon>Parvularculales</taxon>
        <taxon>Parvularculaceae</taxon>
        <taxon>Amphiplicatus</taxon>
    </lineage>
</organism>
<dbReference type="InterPro" id="IPR007712">
    <property type="entry name" value="RelE/ParE_toxin"/>
</dbReference>
<evidence type="ECO:0000256" key="2">
    <source>
        <dbReference type="ARBA" id="ARBA00022649"/>
    </source>
</evidence>
<evidence type="ECO:0000313" key="4">
    <source>
        <dbReference type="Proteomes" id="UP000198346"/>
    </source>
</evidence>
<keyword evidence="2" id="KW-1277">Toxin-antitoxin system</keyword>
<dbReference type="Gene3D" id="3.30.2310.20">
    <property type="entry name" value="RelE-like"/>
    <property type="match status" value="1"/>
</dbReference>
<gene>
    <name evidence="3" type="ORF">SAMN06297382_1039</name>
</gene>
<sequence>MRVRFTRPALADLEEAFAFIAERNPQAAADVIDAVEGAVAALARHPRLGRPGRVKGTRELVVAGAPFVAAYRITGETVDILAVIHAARRWPDRFGEG</sequence>
<keyword evidence="4" id="KW-1185">Reference proteome</keyword>
<dbReference type="InterPro" id="IPR051803">
    <property type="entry name" value="TA_system_RelE-like_toxin"/>
</dbReference>
<protein>
    <submittedName>
        <fullName evidence="3">Addiction module toxin, RelE/StbE family</fullName>
    </submittedName>
</protein>
<dbReference type="RefSeq" id="WP_089411553.1">
    <property type="nucleotide sequence ID" value="NZ_FZQA01000002.1"/>
</dbReference>
<proteinExistence type="inferred from homology"/>
<name>A0A239PQ28_9PROT</name>
<reference evidence="3 4" key="1">
    <citation type="submission" date="2017-07" db="EMBL/GenBank/DDBJ databases">
        <authorList>
            <person name="Sun Z.S."/>
            <person name="Albrecht U."/>
            <person name="Echele G."/>
            <person name="Lee C.C."/>
        </authorList>
    </citation>
    <scope>NUCLEOTIDE SEQUENCE [LARGE SCALE GENOMIC DNA]</scope>
    <source>
        <strain evidence="3 4">CGMCC 1.12710</strain>
    </source>
</reference>
<accession>A0A239PQ28</accession>
<dbReference type="Proteomes" id="UP000198346">
    <property type="component" value="Unassembled WGS sequence"/>
</dbReference>
<evidence type="ECO:0000256" key="1">
    <source>
        <dbReference type="ARBA" id="ARBA00006226"/>
    </source>
</evidence>
<dbReference type="Pfam" id="PF05016">
    <property type="entry name" value="ParE_toxin"/>
    <property type="match status" value="1"/>
</dbReference>
<dbReference type="EMBL" id="FZQA01000002">
    <property type="protein sequence ID" value="SNT72016.1"/>
    <property type="molecule type" value="Genomic_DNA"/>
</dbReference>
<dbReference type="AlphaFoldDB" id="A0A239PQ28"/>
<dbReference type="OrthoDB" id="595470at2"/>
<evidence type="ECO:0000313" key="3">
    <source>
        <dbReference type="EMBL" id="SNT72016.1"/>
    </source>
</evidence>
<dbReference type="NCBIfam" id="TIGR02385">
    <property type="entry name" value="RelE_StbE"/>
    <property type="match status" value="1"/>
</dbReference>